<dbReference type="PANTHER" id="PTHR47183">
    <property type="entry name" value="GLUCOSE-1-PHOSPHATE CYTIDYLYLTRANSFERASE-RELATED"/>
    <property type="match status" value="1"/>
</dbReference>
<sequence length="261" mass="28497">MIADAGADRPPVVLLCGGLGLRQRADGDDMPKPLRPLPDGRALLLHVLDYYRRFDLHEFVLCVGYGADRIRALLAAYFSTPEGDLVTGPGWQRFTADGLQVTLVDGGPYAEKSDRLLASLPHIGPRPFLLGYGDVLSDLDLDLLLRTHRAAGGVLTLVATRVRSPYGELHIDGGTAVTSFVEKPMRSSLISAGYFMCEPSLFAMLSPGEPLEDSVLPRLVARGRVHAVVHDGLWLPFDTYKDFIDASLMIEENGFPWLTPA</sequence>
<gene>
    <name evidence="2" type="ORF">ABIH81_04940</name>
</gene>
<dbReference type="InterPro" id="IPR013446">
    <property type="entry name" value="G1P_cyt_trans-like"/>
</dbReference>
<dbReference type="InterPro" id="IPR029044">
    <property type="entry name" value="Nucleotide-diphossugar_trans"/>
</dbReference>
<evidence type="ECO:0000259" key="1">
    <source>
        <dbReference type="Pfam" id="PF00483"/>
    </source>
</evidence>
<dbReference type="InterPro" id="IPR005835">
    <property type="entry name" value="NTP_transferase_dom"/>
</dbReference>
<reference evidence="2" key="1">
    <citation type="submission" date="2024-06" db="EMBL/GenBank/DDBJ databases">
        <title>Micromonospora sp. strain HUAS YX12 genome sequences.</title>
        <authorList>
            <person name="Mo P."/>
        </authorList>
    </citation>
    <scope>NUCLEOTIDE SEQUENCE</scope>
    <source>
        <strain evidence="2">HUAS YX12</strain>
    </source>
</reference>
<dbReference type="Gene3D" id="3.90.550.10">
    <property type="entry name" value="Spore Coat Polysaccharide Biosynthesis Protein SpsA, Chain A"/>
    <property type="match status" value="1"/>
</dbReference>
<dbReference type="EMBL" id="CP157974">
    <property type="protein sequence ID" value="XBT82842.1"/>
    <property type="molecule type" value="Genomic_DNA"/>
</dbReference>
<accession>A0AAU7R3I2</accession>
<organism evidence="2">
    <name type="scientific">Micromonospora sp. HUAS YX12</name>
    <dbReference type="NCBI Taxonomy" id="3156396"/>
    <lineage>
        <taxon>Bacteria</taxon>
        <taxon>Bacillati</taxon>
        <taxon>Actinomycetota</taxon>
        <taxon>Actinomycetes</taxon>
        <taxon>Micromonosporales</taxon>
        <taxon>Micromonosporaceae</taxon>
        <taxon>Micromonospora</taxon>
    </lineage>
</organism>
<dbReference type="GO" id="GO:0047343">
    <property type="term" value="F:glucose-1-phosphate cytidylyltransferase activity"/>
    <property type="evidence" value="ECO:0007669"/>
    <property type="project" value="InterPro"/>
</dbReference>
<dbReference type="RefSeq" id="WP_349879218.1">
    <property type="nucleotide sequence ID" value="NZ_CP157974.1"/>
</dbReference>
<proteinExistence type="predicted"/>
<dbReference type="Pfam" id="PF00483">
    <property type="entry name" value="NTP_transferase"/>
    <property type="match status" value="1"/>
</dbReference>
<protein>
    <submittedName>
        <fullName evidence="2">Sugar phosphate nucleotidyltransferase</fullName>
    </submittedName>
</protein>
<dbReference type="SUPFAM" id="SSF53448">
    <property type="entry name" value="Nucleotide-diphospho-sugar transferases"/>
    <property type="match status" value="1"/>
</dbReference>
<evidence type="ECO:0000313" key="2">
    <source>
        <dbReference type="EMBL" id="XBT82842.1"/>
    </source>
</evidence>
<name>A0AAU7R3I2_9ACTN</name>
<dbReference type="PANTHER" id="PTHR47183:SF3">
    <property type="entry name" value="TRANSFERASE"/>
    <property type="match status" value="1"/>
</dbReference>
<feature type="domain" description="Nucleotidyl transferase" evidence="1">
    <location>
        <begin position="133"/>
        <end position="252"/>
    </location>
</feature>
<dbReference type="AlphaFoldDB" id="A0AAU7R3I2"/>